<organism evidence="23 24">
    <name type="scientific">Kalanchoe fedtschenkoi</name>
    <name type="common">Lavender scallops</name>
    <name type="synonym">South American air plant</name>
    <dbReference type="NCBI Taxonomy" id="63787"/>
    <lineage>
        <taxon>Eukaryota</taxon>
        <taxon>Viridiplantae</taxon>
        <taxon>Streptophyta</taxon>
        <taxon>Embryophyta</taxon>
        <taxon>Tracheophyta</taxon>
        <taxon>Spermatophyta</taxon>
        <taxon>Magnoliopsida</taxon>
        <taxon>eudicotyledons</taxon>
        <taxon>Gunneridae</taxon>
        <taxon>Pentapetalae</taxon>
        <taxon>Saxifragales</taxon>
        <taxon>Crassulaceae</taxon>
        <taxon>Kalanchoe</taxon>
    </lineage>
</organism>
<dbReference type="InterPro" id="IPR008271">
    <property type="entry name" value="Ser/Thr_kinase_AS"/>
</dbReference>
<keyword evidence="8 21" id="KW-0732">Signal</keyword>
<feature type="transmembrane region" description="Helical" evidence="20">
    <location>
        <begin position="514"/>
        <end position="540"/>
    </location>
</feature>
<evidence type="ECO:0000256" key="3">
    <source>
        <dbReference type="ARBA" id="ARBA00022527"/>
    </source>
</evidence>
<evidence type="ECO:0000256" key="12">
    <source>
        <dbReference type="ARBA" id="ARBA00022840"/>
    </source>
</evidence>
<dbReference type="InterPro" id="IPR024788">
    <property type="entry name" value="Malectin-like_Carb-bd_dom"/>
</dbReference>
<evidence type="ECO:0000256" key="6">
    <source>
        <dbReference type="ARBA" id="ARBA00022679"/>
    </source>
</evidence>
<comment type="catalytic activity">
    <reaction evidence="16">
        <text>L-threonyl-[protein] + ATP = O-phospho-L-threonyl-[protein] + ADP + H(+)</text>
        <dbReference type="Rhea" id="RHEA:46608"/>
        <dbReference type="Rhea" id="RHEA-COMP:11060"/>
        <dbReference type="Rhea" id="RHEA-COMP:11605"/>
        <dbReference type="ChEBI" id="CHEBI:15378"/>
        <dbReference type="ChEBI" id="CHEBI:30013"/>
        <dbReference type="ChEBI" id="CHEBI:30616"/>
        <dbReference type="ChEBI" id="CHEBI:61977"/>
        <dbReference type="ChEBI" id="CHEBI:456216"/>
        <dbReference type="EC" id="2.7.11.1"/>
    </reaction>
</comment>
<dbReference type="EC" id="2.7.11.1" evidence="2"/>
<dbReference type="OMA" id="WIDTEEW"/>
<dbReference type="Pfam" id="PF07714">
    <property type="entry name" value="PK_Tyr_Ser-Thr"/>
    <property type="match status" value="1"/>
</dbReference>
<evidence type="ECO:0000256" key="9">
    <source>
        <dbReference type="ARBA" id="ARBA00022737"/>
    </source>
</evidence>
<dbReference type="InterPro" id="IPR032675">
    <property type="entry name" value="LRR_dom_sf"/>
</dbReference>
<dbReference type="InterPro" id="IPR025875">
    <property type="entry name" value="Leu-rich_rpt_4"/>
</dbReference>
<keyword evidence="6" id="KW-0808">Transferase</keyword>
<keyword evidence="11" id="KW-0418">Kinase</keyword>
<evidence type="ECO:0000313" key="23">
    <source>
        <dbReference type="EnsemblPlants" id="Kaladp0047s0217.1.v1.1"/>
    </source>
</evidence>
<dbReference type="SUPFAM" id="SSF52058">
    <property type="entry name" value="L domain-like"/>
    <property type="match status" value="1"/>
</dbReference>
<keyword evidence="4" id="KW-0597">Phosphoprotein</keyword>
<dbReference type="Gene3D" id="3.30.200.20">
    <property type="entry name" value="Phosphorylase Kinase, domain 1"/>
    <property type="match status" value="1"/>
</dbReference>
<dbReference type="CDD" id="cd14066">
    <property type="entry name" value="STKc_IRAK"/>
    <property type="match status" value="1"/>
</dbReference>
<evidence type="ECO:0000256" key="13">
    <source>
        <dbReference type="ARBA" id="ARBA00022989"/>
    </source>
</evidence>
<dbReference type="SMART" id="SM00220">
    <property type="entry name" value="S_TKc"/>
    <property type="match status" value="1"/>
</dbReference>
<proteinExistence type="predicted"/>
<keyword evidence="9" id="KW-0677">Repeat</keyword>
<dbReference type="PROSITE" id="PS51450">
    <property type="entry name" value="LRR"/>
    <property type="match status" value="1"/>
</dbReference>
<protein>
    <recommendedName>
        <fullName evidence="2">non-specific serine/threonine protein kinase</fullName>
        <ecNumber evidence="2">2.7.11.1</ecNumber>
    </recommendedName>
</protein>
<keyword evidence="14 20" id="KW-0472">Membrane</keyword>
<name>A0A7N0TWH6_KALFE</name>
<keyword evidence="3" id="KW-0723">Serine/threonine-protein kinase</keyword>
<feature type="chain" id="PRO_5029776206" description="non-specific serine/threonine protein kinase" evidence="21">
    <location>
        <begin position="26"/>
        <end position="902"/>
    </location>
</feature>
<dbReference type="Gramene" id="Kaladp0047s0217.1.v1.1">
    <property type="protein sequence ID" value="Kaladp0047s0217.1.v1.1"/>
    <property type="gene ID" value="Kaladp0047s0217.v1.1"/>
</dbReference>
<dbReference type="Gene3D" id="2.60.120.430">
    <property type="entry name" value="Galactose-binding lectin"/>
    <property type="match status" value="1"/>
</dbReference>
<dbReference type="FunFam" id="3.80.10.10:FF:000129">
    <property type="entry name" value="Leucine-rich repeat receptor-like kinase"/>
    <property type="match status" value="1"/>
</dbReference>
<evidence type="ECO:0000256" key="21">
    <source>
        <dbReference type="SAM" id="SignalP"/>
    </source>
</evidence>
<keyword evidence="7 20" id="KW-0812">Transmembrane</keyword>
<evidence type="ECO:0000256" key="19">
    <source>
        <dbReference type="SAM" id="MobiDB-lite"/>
    </source>
</evidence>
<dbReference type="Pfam" id="PF12819">
    <property type="entry name" value="Malectin_like"/>
    <property type="match status" value="1"/>
</dbReference>
<dbReference type="Pfam" id="PF12799">
    <property type="entry name" value="LRR_4"/>
    <property type="match status" value="1"/>
</dbReference>
<feature type="signal peptide" evidence="21">
    <location>
        <begin position="1"/>
        <end position="25"/>
    </location>
</feature>
<dbReference type="PRINTS" id="PR00019">
    <property type="entry name" value="LEURICHRPT"/>
</dbReference>
<evidence type="ECO:0000256" key="20">
    <source>
        <dbReference type="SAM" id="Phobius"/>
    </source>
</evidence>
<dbReference type="PROSITE" id="PS00107">
    <property type="entry name" value="PROTEIN_KINASE_ATP"/>
    <property type="match status" value="1"/>
</dbReference>
<dbReference type="SUPFAM" id="SSF56112">
    <property type="entry name" value="Protein kinase-like (PK-like)"/>
    <property type="match status" value="1"/>
</dbReference>
<dbReference type="GO" id="GO:0004674">
    <property type="term" value="F:protein serine/threonine kinase activity"/>
    <property type="evidence" value="ECO:0007669"/>
    <property type="project" value="UniProtKB-KW"/>
</dbReference>
<evidence type="ECO:0000256" key="1">
    <source>
        <dbReference type="ARBA" id="ARBA00004167"/>
    </source>
</evidence>
<evidence type="ECO:0000256" key="16">
    <source>
        <dbReference type="ARBA" id="ARBA00047899"/>
    </source>
</evidence>
<dbReference type="Gene3D" id="3.80.10.10">
    <property type="entry name" value="Ribonuclease Inhibitor"/>
    <property type="match status" value="1"/>
</dbReference>
<dbReference type="GO" id="GO:0005524">
    <property type="term" value="F:ATP binding"/>
    <property type="evidence" value="ECO:0007669"/>
    <property type="project" value="UniProtKB-UniRule"/>
</dbReference>
<feature type="binding site" evidence="18">
    <location>
        <position position="619"/>
    </location>
    <ligand>
        <name>ATP</name>
        <dbReference type="ChEBI" id="CHEBI:30616"/>
    </ligand>
</feature>
<feature type="region of interest" description="Disordered" evidence="19">
    <location>
        <begin position="551"/>
        <end position="574"/>
    </location>
</feature>
<dbReference type="EnsemblPlants" id="Kaladp0047s0217.1.v1.1">
    <property type="protein sequence ID" value="Kaladp0047s0217.1.v1.1"/>
    <property type="gene ID" value="Kaladp0047s0217.v1.1"/>
</dbReference>
<evidence type="ECO:0000256" key="8">
    <source>
        <dbReference type="ARBA" id="ARBA00022729"/>
    </source>
</evidence>
<evidence type="ECO:0000256" key="14">
    <source>
        <dbReference type="ARBA" id="ARBA00023136"/>
    </source>
</evidence>
<dbReference type="InterPro" id="IPR017441">
    <property type="entry name" value="Protein_kinase_ATP_BS"/>
</dbReference>
<dbReference type="Proteomes" id="UP000594263">
    <property type="component" value="Unplaced"/>
</dbReference>
<evidence type="ECO:0000313" key="24">
    <source>
        <dbReference type="Proteomes" id="UP000594263"/>
    </source>
</evidence>
<keyword evidence="12 18" id="KW-0067">ATP-binding</keyword>
<evidence type="ECO:0000256" key="18">
    <source>
        <dbReference type="PROSITE-ProRule" id="PRU10141"/>
    </source>
</evidence>
<keyword evidence="13 20" id="KW-1133">Transmembrane helix</keyword>
<dbReference type="InterPro" id="IPR001245">
    <property type="entry name" value="Ser-Thr/Tyr_kinase_cat_dom"/>
</dbReference>
<evidence type="ECO:0000256" key="5">
    <source>
        <dbReference type="ARBA" id="ARBA00022614"/>
    </source>
</evidence>
<evidence type="ECO:0000256" key="15">
    <source>
        <dbReference type="ARBA" id="ARBA00023170"/>
    </source>
</evidence>
<evidence type="ECO:0000256" key="4">
    <source>
        <dbReference type="ARBA" id="ARBA00022553"/>
    </source>
</evidence>
<keyword evidence="15" id="KW-0675">Receptor</keyword>
<dbReference type="AlphaFoldDB" id="A0A7N0TWH6"/>
<reference evidence="23" key="1">
    <citation type="submission" date="2021-01" db="UniProtKB">
        <authorList>
            <consortium name="EnsemblPlants"/>
        </authorList>
    </citation>
    <scope>IDENTIFICATION</scope>
</reference>
<dbReference type="GO" id="GO:0016020">
    <property type="term" value="C:membrane"/>
    <property type="evidence" value="ECO:0007669"/>
    <property type="project" value="UniProtKB-SubCell"/>
</dbReference>
<comment type="catalytic activity">
    <reaction evidence="17">
        <text>L-seryl-[protein] + ATP = O-phospho-L-seryl-[protein] + ADP + H(+)</text>
        <dbReference type="Rhea" id="RHEA:17989"/>
        <dbReference type="Rhea" id="RHEA-COMP:9863"/>
        <dbReference type="Rhea" id="RHEA-COMP:11604"/>
        <dbReference type="ChEBI" id="CHEBI:15378"/>
        <dbReference type="ChEBI" id="CHEBI:29999"/>
        <dbReference type="ChEBI" id="CHEBI:30616"/>
        <dbReference type="ChEBI" id="CHEBI:83421"/>
        <dbReference type="ChEBI" id="CHEBI:456216"/>
        <dbReference type="EC" id="2.7.11.1"/>
    </reaction>
</comment>
<sequence length="902" mass="100472">MGRAKRLELLLLSACIFASLVLVWAQDQSDFISIDCGSTAAYPDGTTGINYVPDDEFIDSGNKSAIAAQYKTNGLEKRFENVRSFPNGYRNCYTLRPKQEESTQYFMRAQFMYGNYDLRNHAPEFDLYIGVNLWTTVSFDSIGEVVTAEMLHVPSTNITNVCLVNKNLGTPFISVLELRLVDKNAYGSQTGTLNLAYRLNLGTYSEDEIRFPDDSYDRIWKPIDWSDTMSYLSTNLSIANNNYYQPPVKVMSTAITPKNASRWLEFYWSANIQTQYYIYLHFAELTKLTANQSRQFDIYLNDTIFYTGFTPAYLSVTTIYTPKSYTGTWFNFSFRMTDNSTLPPILNALEIYTLNLVPQMETNTTDVEVINMIDSTYNVKKLWQGDPCAPRNFSWDGLTCSFPGFSEPRITGLNLSSSNLVGQISQNISGLEMLESLDLSNNNLTGSIPDFLSTMKSLKVLNLKRNNLTGTVPAELIKKSQAGTLLLSVDDGLCTSSSCNGTKISPIDKKKTNLVIPIVASVAGALVLIVAILLIVIFCVCKRKEAKDGQDTRVASETYHSEAPAVSKTKDHAPLESGSHQFTYSQILIMTNNFERAIGKGGFGTVYHGYLDGAPVAVKMLSPSSSQGYKEFQAEAKLLMRVHHRNLTSLIGYCDEGDKLGLIYEYMANGNLETNLSSKSPEYLTWEDRLYIAVDAAQGLEYLHNGCKPPIVHRDIKTPNILLDDKFHAKLADFGLSRVSPADGGAADYVPTMVAGTPGYLDPEYYSSQWLNEKSDVFSFGVVLLEIITSQPVIAKTPDRTHISKRVSHVLSTTGNIKSIVDPRLRGDYEINSIWKAIEIAVACVSQSSNKRPTMTQVVNELSQCLKMEKARKKDEFATETTIDSIEMVSVDINAGLTPLAR</sequence>
<keyword evidence="10 18" id="KW-0547">Nucleotide-binding</keyword>
<dbReference type="PROSITE" id="PS50011">
    <property type="entry name" value="PROTEIN_KINASE_DOM"/>
    <property type="match status" value="1"/>
</dbReference>
<evidence type="ECO:0000256" key="17">
    <source>
        <dbReference type="ARBA" id="ARBA00048679"/>
    </source>
</evidence>
<dbReference type="FunFam" id="1.10.510.10:FF:000146">
    <property type="entry name" value="LRR receptor-like serine/threonine-protein kinase IOS1"/>
    <property type="match status" value="1"/>
</dbReference>
<dbReference type="PANTHER" id="PTHR45631">
    <property type="entry name" value="OS07G0107800 PROTEIN-RELATED"/>
    <property type="match status" value="1"/>
</dbReference>
<accession>A0A7N0TWH6</accession>
<dbReference type="PANTHER" id="PTHR45631:SF202">
    <property type="entry name" value="SENESCENCE-INDUCED RECEPTOR-LIKE SERINE_THREONINE-PROTEIN KINASE"/>
    <property type="match status" value="1"/>
</dbReference>
<evidence type="ECO:0000256" key="2">
    <source>
        <dbReference type="ARBA" id="ARBA00012513"/>
    </source>
</evidence>
<dbReference type="InterPro" id="IPR011009">
    <property type="entry name" value="Kinase-like_dom_sf"/>
</dbReference>
<evidence type="ECO:0000259" key="22">
    <source>
        <dbReference type="PROSITE" id="PS50011"/>
    </source>
</evidence>
<keyword evidence="5" id="KW-0433">Leucine-rich repeat</keyword>
<keyword evidence="24" id="KW-1185">Reference proteome</keyword>
<dbReference type="FunFam" id="3.30.200.20:FF:000394">
    <property type="entry name" value="Leucine-rich repeat receptor-like protein kinase"/>
    <property type="match status" value="1"/>
</dbReference>
<evidence type="ECO:0000256" key="10">
    <source>
        <dbReference type="ARBA" id="ARBA00022741"/>
    </source>
</evidence>
<evidence type="ECO:0000256" key="11">
    <source>
        <dbReference type="ARBA" id="ARBA00022777"/>
    </source>
</evidence>
<feature type="domain" description="Protein kinase" evidence="22">
    <location>
        <begin position="592"/>
        <end position="866"/>
    </location>
</feature>
<dbReference type="Gene3D" id="1.10.510.10">
    <property type="entry name" value="Transferase(Phosphotransferase) domain 1"/>
    <property type="match status" value="1"/>
</dbReference>
<dbReference type="PROSITE" id="PS00108">
    <property type="entry name" value="PROTEIN_KINASE_ST"/>
    <property type="match status" value="1"/>
</dbReference>
<evidence type="ECO:0000256" key="7">
    <source>
        <dbReference type="ARBA" id="ARBA00022692"/>
    </source>
</evidence>
<comment type="subcellular location">
    <subcellularLocation>
        <location evidence="1">Membrane</location>
        <topology evidence="1">Single-pass membrane protein</topology>
    </subcellularLocation>
</comment>
<dbReference type="InterPro" id="IPR001611">
    <property type="entry name" value="Leu-rich_rpt"/>
</dbReference>
<dbReference type="InterPro" id="IPR000719">
    <property type="entry name" value="Prot_kinase_dom"/>
</dbReference>